<proteinExistence type="predicted"/>
<dbReference type="Pfam" id="PF00076">
    <property type="entry name" value="RRM_1"/>
    <property type="match status" value="1"/>
</dbReference>
<evidence type="ECO:0000313" key="5">
    <source>
        <dbReference type="EMBL" id="CTR07071.1"/>
    </source>
</evidence>
<dbReference type="SUPFAM" id="SSF54928">
    <property type="entry name" value="RNA-binding domain, RBD"/>
    <property type="match status" value="1"/>
</dbReference>
<dbReference type="InterPro" id="IPR035979">
    <property type="entry name" value="RBD_domain_sf"/>
</dbReference>
<feature type="compositionally biased region" description="Basic and acidic residues" evidence="3">
    <location>
        <begin position="225"/>
        <end position="272"/>
    </location>
</feature>
<dbReference type="SMART" id="SM00360">
    <property type="entry name" value="RRM"/>
    <property type="match status" value="1"/>
</dbReference>
<dbReference type="EMBL" id="LCTV02000005">
    <property type="protein sequence ID" value="PRQ75267.1"/>
    <property type="molecule type" value="Genomic_DNA"/>
</dbReference>
<dbReference type="PROSITE" id="PS50102">
    <property type="entry name" value="RRM"/>
    <property type="match status" value="1"/>
</dbReference>
<feature type="compositionally biased region" description="Acidic residues" evidence="3">
    <location>
        <begin position="36"/>
        <end position="45"/>
    </location>
</feature>
<dbReference type="OrthoDB" id="167718at2759"/>
<evidence type="ECO:0000259" key="4">
    <source>
        <dbReference type="PROSITE" id="PS50102"/>
    </source>
</evidence>
<dbReference type="AlphaFoldDB" id="A0A0K3CIL2"/>
<dbReference type="EMBL" id="CWKI01000005">
    <property type="protein sequence ID" value="CTR07071.1"/>
    <property type="molecule type" value="Genomic_DNA"/>
</dbReference>
<protein>
    <recommendedName>
        <fullName evidence="4">RRM domain-containing protein</fullName>
    </recommendedName>
</protein>
<name>A0A0K3CIL2_RHOTO</name>
<evidence type="ECO:0000256" key="1">
    <source>
        <dbReference type="ARBA" id="ARBA00022884"/>
    </source>
</evidence>
<feature type="compositionally biased region" description="Basic residues" evidence="3">
    <location>
        <begin position="94"/>
        <end position="104"/>
    </location>
</feature>
<evidence type="ECO:0000256" key="2">
    <source>
        <dbReference type="PROSITE-ProRule" id="PRU00176"/>
    </source>
</evidence>
<feature type="region of interest" description="Disordered" evidence="3">
    <location>
        <begin position="155"/>
        <end position="179"/>
    </location>
</feature>
<feature type="compositionally biased region" description="Acidic residues" evidence="3">
    <location>
        <begin position="75"/>
        <end position="90"/>
    </location>
</feature>
<dbReference type="InterPro" id="IPR034228">
    <property type="entry name" value="Nop6_RRM"/>
</dbReference>
<feature type="compositionally biased region" description="Basic residues" evidence="3">
    <location>
        <begin position="289"/>
        <end position="300"/>
    </location>
</feature>
<accession>A0A0K3CIL2</accession>
<evidence type="ECO:0000313" key="6">
    <source>
        <dbReference type="EMBL" id="PRQ75267.1"/>
    </source>
</evidence>
<keyword evidence="1 2" id="KW-0694">RNA-binding</keyword>
<feature type="compositionally biased region" description="Low complexity" evidence="3">
    <location>
        <begin position="276"/>
        <end position="285"/>
    </location>
</feature>
<dbReference type="CDD" id="cd12400">
    <property type="entry name" value="RRM_Nop6"/>
    <property type="match status" value="1"/>
</dbReference>
<dbReference type="PANTHER" id="PTHR23236">
    <property type="entry name" value="EUKARYOTIC TRANSLATION INITIATION FACTOR 4B/4H"/>
    <property type="match status" value="1"/>
</dbReference>
<evidence type="ECO:0000256" key="3">
    <source>
        <dbReference type="SAM" id="MobiDB-lite"/>
    </source>
</evidence>
<reference evidence="6 8" key="2">
    <citation type="journal article" date="2018" name="Elife">
        <title>Functional genomics of lipid metabolism in the oleaginous yeast Rhodosporidium toruloides.</title>
        <authorList>
            <person name="Coradetti S.T."/>
            <person name="Pinel D."/>
            <person name="Geiselman G."/>
            <person name="Ito M."/>
            <person name="Mondo S."/>
            <person name="Reilly M.C."/>
            <person name="Cheng Y.F."/>
            <person name="Bauer S."/>
            <person name="Grigoriev I."/>
            <person name="Gladden J.M."/>
            <person name="Simmons B.A."/>
            <person name="Brem R."/>
            <person name="Arkin A.P."/>
            <person name="Skerker J.M."/>
        </authorList>
    </citation>
    <scope>NUCLEOTIDE SEQUENCE [LARGE SCALE GENOMIC DNA]</scope>
    <source>
        <strain evidence="6 8">NBRC 0880</strain>
    </source>
</reference>
<dbReference type="Gene3D" id="3.30.70.330">
    <property type="match status" value="1"/>
</dbReference>
<dbReference type="GO" id="GO:0019843">
    <property type="term" value="F:rRNA binding"/>
    <property type="evidence" value="ECO:0007669"/>
    <property type="project" value="TreeGrafter"/>
</dbReference>
<gene>
    <name evidence="5" type="primary">FGENESH: predicted gene_5.477</name>
    <name evidence="6" type="ORF">AAT19DRAFT_14289</name>
    <name evidence="5" type="ORF">BN2166_0029320</name>
</gene>
<dbReference type="GO" id="GO:0005730">
    <property type="term" value="C:nucleolus"/>
    <property type="evidence" value="ECO:0007669"/>
    <property type="project" value="TreeGrafter"/>
</dbReference>
<feature type="domain" description="RRM" evidence="4">
    <location>
        <begin position="127"/>
        <end position="215"/>
    </location>
</feature>
<sequence>MSDAPAQQPARKLTKREKKALEFRAKKKGKAVAPSFEDEVAEIEERENGGLDAEEEEQVQSKGDKGSKKRRREDEGEVKEEEEAAGEGEEEQPKKKKRQRGKTKAQREREAREAAANGEGGEGHHRLLLFVGNMPYTITVDEIKKHFEPCGEVPTVRLLTPKNASSDSTSKPTSKPTSKGCAFLEFTSATALQSALRLHHSTLSSRKINVELTAGGGGNSATRRAKIEEQRKKLNTEREKAAKNKRLKEGESEDGNKTGRWKLAAEKQKEGGEGAEGAPEASGEAKGAKGGKKVRDRRLKPGAQKDEAAKQKKAEAWALKASTGANAIKLASGWGNKAK</sequence>
<dbReference type="Proteomes" id="UP000199069">
    <property type="component" value="Unassembled WGS sequence"/>
</dbReference>
<feature type="region of interest" description="Disordered" evidence="3">
    <location>
        <begin position="1"/>
        <end position="125"/>
    </location>
</feature>
<keyword evidence="7" id="KW-1185">Reference proteome</keyword>
<reference evidence="5 7" key="1">
    <citation type="submission" date="2015-07" db="EMBL/GenBank/DDBJ databases">
        <authorList>
            <person name="Cajimat M.N.B."/>
            <person name="Milazzo M.L."/>
            <person name="Fulhorst C.F."/>
        </authorList>
    </citation>
    <scope>NUCLEOTIDE SEQUENCE [LARGE SCALE GENOMIC DNA]</scope>
    <source>
        <strain evidence="5">Single colony</strain>
    </source>
</reference>
<evidence type="ECO:0000313" key="8">
    <source>
        <dbReference type="Proteomes" id="UP000239560"/>
    </source>
</evidence>
<organism evidence="5 7">
    <name type="scientific">Rhodotorula toruloides</name>
    <name type="common">Yeast</name>
    <name type="synonym">Rhodosporidium toruloides</name>
    <dbReference type="NCBI Taxonomy" id="5286"/>
    <lineage>
        <taxon>Eukaryota</taxon>
        <taxon>Fungi</taxon>
        <taxon>Dikarya</taxon>
        <taxon>Basidiomycota</taxon>
        <taxon>Pucciniomycotina</taxon>
        <taxon>Microbotryomycetes</taxon>
        <taxon>Sporidiobolales</taxon>
        <taxon>Sporidiobolaceae</taxon>
        <taxon>Rhodotorula</taxon>
    </lineage>
</organism>
<evidence type="ECO:0000313" key="7">
    <source>
        <dbReference type="Proteomes" id="UP000199069"/>
    </source>
</evidence>
<dbReference type="GO" id="GO:0042274">
    <property type="term" value="P:ribosomal small subunit biogenesis"/>
    <property type="evidence" value="ECO:0007669"/>
    <property type="project" value="TreeGrafter"/>
</dbReference>
<dbReference type="InterPro" id="IPR012677">
    <property type="entry name" value="Nucleotide-bd_a/b_plait_sf"/>
</dbReference>
<dbReference type="PANTHER" id="PTHR23236:SF51">
    <property type="entry name" value="NUCLEOLAR PROTEIN 6"/>
    <property type="match status" value="1"/>
</dbReference>
<dbReference type="Proteomes" id="UP000239560">
    <property type="component" value="Unassembled WGS sequence"/>
</dbReference>
<dbReference type="STRING" id="5286.A0A0K3CIL2"/>
<feature type="region of interest" description="Disordered" evidence="3">
    <location>
        <begin position="202"/>
        <end position="311"/>
    </location>
</feature>
<dbReference type="OMA" id="IKAHFAS"/>
<dbReference type="InterPro" id="IPR000504">
    <property type="entry name" value="RRM_dom"/>
</dbReference>
<feature type="compositionally biased region" description="Low complexity" evidence="3">
    <location>
        <begin position="165"/>
        <end position="179"/>
    </location>
</feature>